<proteinExistence type="predicted"/>
<organism evidence="1 4">
    <name type="scientific">Helicobacter cinaedi CCUG 18818 = ATCC BAA-847</name>
    <dbReference type="NCBI Taxonomy" id="537971"/>
    <lineage>
        <taxon>Bacteria</taxon>
        <taxon>Pseudomonadati</taxon>
        <taxon>Campylobacterota</taxon>
        <taxon>Epsilonproteobacteria</taxon>
        <taxon>Campylobacterales</taxon>
        <taxon>Helicobacteraceae</taxon>
        <taxon>Helicobacter</taxon>
    </lineage>
</organism>
<reference evidence="1 4" key="2">
    <citation type="journal article" date="2012" name="J. Bacteriol.">
        <title>Complete Genome Sequence of Helicobacter cinaedi Type Strain ATCC BAA-847.</title>
        <authorList>
            <person name="Miyoshi-Akiyama T."/>
            <person name="Takeshita N."/>
            <person name="Ohmagari N."/>
            <person name="Kirikae T."/>
        </authorList>
    </citation>
    <scope>NUCLEOTIDE SEQUENCE [LARGE SCALE GENOMIC DNA]</scope>
    <source>
        <strain evidence="1 4">ATCC BAA-847</strain>
    </source>
</reference>
<dbReference type="Proteomes" id="UP000005755">
    <property type="component" value="Unassembled WGS sequence"/>
</dbReference>
<evidence type="ECO:0000313" key="4">
    <source>
        <dbReference type="Proteomes" id="UP000006036"/>
    </source>
</evidence>
<sequence length="71" mass="8309">MKLFIKNSNKVLRLQLGLFNGENDLNIFLKHYGLAENRPFYSEDVAQDYCKRALDFGLIAEIEKDKVRSKE</sequence>
<evidence type="ECO:0000313" key="1">
    <source>
        <dbReference type="EMBL" id="BAM32853.1"/>
    </source>
</evidence>
<evidence type="ECO:0000313" key="3">
    <source>
        <dbReference type="Proteomes" id="UP000005755"/>
    </source>
</evidence>
<reference evidence="1" key="3">
    <citation type="submission" date="2012-07" db="EMBL/GenBank/DDBJ databases">
        <authorList>
            <person name="Akiyama T."/>
            <person name="Takeshita N."/>
            <person name="Ohmagari N."/>
            <person name="Kirikae T."/>
        </authorList>
    </citation>
    <scope>NUCLEOTIDE SEQUENCE</scope>
    <source>
        <strain evidence="1">ATCC BAA-847</strain>
    </source>
</reference>
<dbReference type="EMBL" id="AP012492">
    <property type="protein sequence ID" value="BAM32853.1"/>
    <property type="molecule type" value="Genomic_DNA"/>
</dbReference>
<dbReference type="AlphaFoldDB" id="A0AAI8MNJ0"/>
<dbReference type="Proteomes" id="UP000006036">
    <property type="component" value="Chromosome 1"/>
</dbReference>
<dbReference type="EMBL" id="DS990391">
    <property type="protein sequence ID" value="EFR45472.1"/>
    <property type="molecule type" value="Genomic_DNA"/>
</dbReference>
<gene>
    <name evidence="1" type="ORF">HCBAA847_1623</name>
    <name evidence="2" type="ORF">HCCG_00018</name>
</gene>
<accession>A0AAI8MNJ0</accession>
<reference evidence="2" key="1">
    <citation type="submission" date="2008-08" db="EMBL/GenBank/DDBJ databases">
        <title>Annotation of Helicobacter cinaedi strain CCUG 18818.</title>
        <authorList>
            <consortium name="The Broad Institute Genome Sequencing Platform"/>
            <person name="Fox J.G."/>
            <person name="Shen Z."/>
            <person name="Charoenlap N."/>
            <person name="Schauer D.B."/>
            <person name="Ward D."/>
            <person name="Mehta T."/>
            <person name="Young S."/>
            <person name="Jaffe D."/>
            <person name="Gnerre S."/>
            <person name="Berlin A."/>
            <person name="Heiman D."/>
            <person name="Hepburn T."/>
            <person name="Shea T."/>
            <person name="Sykes S."/>
            <person name="Alvarado L."/>
            <person name="Kodira C."/>
            <person name="Borodovsky M."/>
            <person name="Lander E."/>
            <person name="Galagan J."/>
            <person name="Nusbaum C."/>
            <person name="Birren B."/>
        </authorList>
    </citation>
    <scope>NUCLEOTIDE SEQUENCE</scope>
    <source>
        <strain evidence="2">CCUG 18818</strain>
    </source>
</reference>
<protein>
    <submittedName>
        <fullName evidence="1">Uncharacterized protein</fullName>
    </submittedName>
</protein>
<dbReference type="RefSeq" id="WP_002955295.1">
    <property type="nucleotide sequence ID" value="NC_020555.1"/>
</dbReference>
<keyword evidence="3" id="KW-1185">Reference proteome</keyword>
<name>A0AAI8MNJ0_9HELI</name>
<dbReference type="KEGG" id="hcb:HCBAA847_1623"/>
<reference evidence="3" key="4">
    <citation type="journal article" date="2014" name="Genome Announc.">
        <title>Draft genome sequences of six enterohepatic helicobacter species isolated from humans and one from rhesus macaques.</title>
        <authorList>
            <person name="Shen Z."/>
            <person name="Sheh A."/>
            <person name="Young S.K."/>
            <person name="Abouelliel A."/>
            <person name="Ward D.V."/>
            <person name="Earl A.M."/>
            <person name="Fox J.G."/>
        </authorList>
    </citation>
    <scope>NUCLEOTIDE SEQUENCE [LARGE SCALE GENOMIC DNA]</scope>
    <source>
        <strain evidence="3">CCUG 18818</strain>
    </source>
</reference>
<evidence type="ECO:0000313" key="2">
    <source>
        <dbReference type="EMBL" id="EFR45472.1"/>
    </source>
</evidence>